<organism evidence="1 2">
    <name type="scientific">Nocardioides koreensis</name>
    <dbReference type="NCBI Taxonomy" id="433651"/>
    <lineage>
        <taxon>Bacteria</taxon>
        <taxon>Bacillati</taxon>
        <taxon>Actinomycetota</taxon>
        <taxon>Actinomycetes</taxon>
        <taxon>Propionibacteriales</taxon>
        <taxon>Nocardioidaceae</taxon>
        <taxon>Nocardioides</taxon>
    </lineage>
</organism>
<comment type="caution">
    <text evidence="1">The sequence shown here is derived from an EMBL/GenBank/DDBJ whole genome shotgun (WGS) entry which is preliminary data.</text>
</comment>
<keyword evidence="2" id="KW-1185">Reference proteome</keyword>
<reference evidence="2" key="1">
    <citation type="journal article" date="2019" name="Int. J. Syst. Evol. Microbiol.">
        <title>The Global Catalogue of Microorganisms (GCM) 10K type strain sequencing project: providing services to taxonomists for standard genome sequencing and annotation.</title>
        <authorList>
            <consortium name="The Broad Institute Genomics Platform"/>
            <consortium name="The Broad Institute Genome Sequencing Center for Infectious Disease"/>
            <person name="Wu L."/>
            <person name="Ma J."/>
        </authorList>
    </citation>
    <scope>NUCLEOTIDE SEQUENCE [LARGE SCALE GENOMIC DNA]</scope>
    <source>
        <strain evidence="2">JCM 16022</strain>
    </source>
</reference>
<dbReference type="Gene3D" id="1.20.120.160">
    <property type="entry name" value="HPT domain"/>
    <property type="match status" value="1"/>
</dbReference>
<proteinExistence type="predicted"/>
<sequence>MPDAATFDEAALRRMSREVDDRAFAWLFASRYRQMLIGRVARVTTALQQLDLEAALDAALSLKVSSLIVGTCELADLARKVEVEVRLQDVTAARLSASQLWPAAVRADRALGDYLAGSGQPTCSIR</sequence>
<evidence type="ECO:0000313" key="2">
    <source>
        <dbReference type="Proteomes" id="UP001501771"/>
    </source>
</evidence>
<dbReference type="Proteomes" id="UP001501771">
    <property type="component" value="Unassembled WGS sequence"/>
</dbReference>
<dbReference type="InterPro" id="IPR036641">
    <property type="entry name" value="HPT_dom_sf"/>
</dbReference>
<protein>
    <recommendedName>
        <fullName evidence="3">Hpt domain-containing protein</fullName>
    </recommendedName>
</protein>
<dbReference type="RefSeq" id="WP_344150023.1">
    <property type="nucleotide sequence ID" value="NZ_BAAAQR010000004.1"/>
</dbReference>
<accession>A0ABP5L9G6</accession>
<evidence type="ECO:0008006" key="3">
    <source>
        <dbReference type="Google" id="ProtNLM"/>
    </source>
</evidence>
<dbReference type="SUPFAM" id="SSF47226">
    <property type="entry name" value="Histidine-containing phosphotransfer domain, HPT domain"/>
    <property type="match status" value="1"/>
</dbReference>
<name>A0ABP5L9G6_9ACTN</name>
<evidence type="ECO:0000313" key="1">
    <source>
        <dbReference type="EMBL" id="GAA2143851.1"/>
    </source>
</evidence>
<dbReference type="EMBL" id="BAAAQR010000004">
    <property type="protein sequence ID" value="GAA2143851.1"/>
    <property type="molecule type" value="Genomic_DNA"/>
</dbReference>
<gene>
    <name evidence="1" type="ORF">GCM10009844_16720</name>
</gene>